<comment type="caution">
    <text evidence="2">The sequence shown here is derived from an EMBL/GenBank/DDBJ whole genome shotgun (WGS) entry which is preliminary data.</text>
</comment>
<reference evidence="2 3" key="1">
    <citation type="submission" date="2024-11" db="EMBL/GenBank/DDBJ databases">
        <title>Adaptive evolution of stress response genes in parasites aligns with host niche diversity.</title>
        <authorList>
            <person name="Hahn C."/>
            <person name="Resl P."/>
        </authorList>
    </citation>
    <scope>NUCLEOTIDE SEQUENCE [LARGE SCALE GENOMIC DNA]</scope>
    <source>
        <strain evidence="2">EGGRZ-B1_66</strain>
        <tissue evidence="2">Body</tissue>
    </source>
</reference>
<proteinExistence type="predicted"/>
<dbReference type="Proteomes" id="UP001626550">
    <property type="component" value="Unassembled WGS sequence"/>
</dbReference>
<keyword evidence="3" id="KW-1185">Reference proteome</keyword>
<feature type="region of interest" description="Disordered" evidence="1">
    <location>
        <begin position="1"/>
        <end position="94"/>
    </location>
</feature>
<sequence>MRFNLNVPTQNHIVPADTSNGSKSNRSFESRDTLPHQQASTSEEINNNNVADSTVPFTTRIPVQTKISTLPRKSPPVENGGLPRTESIKKLKSPQGVVINPNVNSSALDAFDHDADKTKKCCVIL</sequence>
<evidence type="ECO:0000313" key="2">
    <source>
        <dbReference type="EMBL" id="KAL3316136.1"/>
    </source>
</evidence>
<name>A0ABD2QBK3_9PLAT</name>
<evidence type="ECO:0000256" key="1">
    <source>
        <dbReference type="SAM" id="MobiDB-lite"/>
    </source>
</evidence>
<organism evidence="2 3">
    <name type="scientific">Cichlidogyrus casuarinus</name>
    <dbReference type="NCBI Taxonomy" id="1844966"/>
    <lineage>
        <taxon>Eukaryota</taxon>
        <taxon>Metazoa</taxon>
        <taxon>Spiralia</taxon>
        <taxon>Lophotrochozoa</taxon>
        <taxon>Platyhelminthes</taxon>
        <taxon>Monogenea</taxon>
        <taxon>Monopisthocotylea</taxon>
        <taxon>Dactylogyridea</taxon>
        <taxon>Ancyrocephalidae</taxon>
        <taxon>Cichlidogyrus</taxon>
    </lineage>
</organism>
<feature type="compositionally biased region" description="Polar residues" evidence="1">
    <location>
        <begin position="1"/>
        <end position="25"/>
    </location>
</feature>
<gene>
    <name evidence="2" type="ORF">Ciccas_005219</name>
</gene>
<dbReference type="EMBL" id="JBJKFK010000594">
    <property type="protein sequence ID" value="KAL3316136.1"/>
    <property type="molecule type" value="Genomic_DNA"/>
</dbReference>
<feature type="compositionally biased region" description="Polar residues" evidence="1">
    <location>
        <begin position="35"/>
        <end position="68"/>
    </location>
</feature>
<accession>A0ABD2QBK3</accession>
<evidence type="ECO:0000313" key="3">
    <source>
        <dbReference type="Proteomes" id="UP001626550"/>
    </source>
</evidence>
<protein>
    <submittedName>
        <fullName evidence="2">Uncharacterized protein</fullName>
    </submittedName>
</protein>
<dbReference type="AlphaFoldDB" id="A0ABD2QBK3"/>